<evidence type="ECO:0000256" key="7">
    <source>
        <dbReference type="ARBA" id="ARBA00023033"/>
    </source>
</evidence>
<dbReference type="GO" id="GO:0005506">
    <property type="term" value="F:iron ion binding"/>
    <property type="evidence" value="ECO:0007669"/>
    <property type="project" value="InterPro"/>
</dbReference>
<evidence type="ECO:0000256" key="2">
    <source>
        <dbReference type="ARBA" id="ARBA00010617"/>
    </source>
</evidence>
<reference evidence="8 9" key="1">
    <citation type="journal article" date="2010" name="Genome Biol. Evol.">
        <title>The sequence of a 1.8-mb bacterial linear plasmid reveals a rich evolutionary reservoir of secondary metabolic pathways.</title>
        <authorList>
            <person name="Medema M.H."/>
            <person name="Trefzer A."/>
            <person name="Kovalchuk A."/>
            <person name="van den Berg M."/>
            <person name="Mueller U."/>
            <person name="Heijne W."/>
            <person name="Wu L."/>
            <person name="Alam M.T."/>
            <person name="Ronning C.M."/>
            <person name="Nierman W.C."/>
            <person name="Bovenberg R.A.L."/>
            <person name="Breitling R."/>
            <person name="Takano E."/>
        </authorList>
    </citation>
    <scope>NUCLEOTIDE SEQUENCE [LARGE SCALE GENOMIC DNA]</scope>
    <source>
        <strain evidence="9">ATCC 27064 / DSM 738 / JCM 4710 / NBRC 13307 / NCIMB 12785 / NRRL 3585 / VKM Ac-602</strain>
    </source>
</reference>
<accession>E2Q8N1</accession>
<keyword evidence="5" id="KW-0560">Oxidoreductase</keyword>
<dbReference type="InterPro" id="IPR002397">
    <property type="entry name" value="Cyt_P450_B"/>
</dbReference>
<dbReference type="Pfam" id="PF00067">
    <property type="entry name" value="p450"/>
    <property type="match status" value="1"/>
</dbReference>
<protein>
    <submittedName>
        <fullName evidence="8">Cytochrome P450</fullName>
    </submittedName>
</protein>
<keyword evidence="3" id="KW-0349">Heme</keyword>
<proteinExistence type="inferred from homology"/>
<evidence type="ECO:0000256" key="4">
    <source>
        <dbReference type="ARBA" id="ARBA00022723"/>
    </source>
</evidence>
<sequence length="205" mass="22446">MISDLAALGELPEEEIVALTAQLIFAGHSTAVRHIVLGVLRLLRHPEQYTALGADPSLVPGAVEEMLRMSVPSDHGLVRYAHTDLTVDRVTIATSDAVLLFHRVANRDPAAFPDLDRFDTTRRPDHPSLAFGYATRLCVGAQLARAQLQSILTRLPHRFPALHLAVAPDTLRPTPSRITGGLEELPVTWRSGPTPQWRGAPLRTL</sequence>
<comment type="similarity">
    <text evidence="2">Belongs to the cytochrome P450 family.</text>
</comment>
<evidence type="ECO:0000313" key="8">
    <source>
        <dbReference type="EMBL" id="EFG07519.1"/>
    </source>
</evidence>
<dbReference type="GO" id="GO:0016705">
    <property type="term" value="F:oxidoreductase activity, acting on paired donors, with incorporation or reduction of molecular oxygen"/>
    <property type="evidence" value="ECO:0007669"/>
    <property type="project" value="InterPro"/>
</dbReference>
<dbReference type="InterPro" id="IPR036396">
    <property type="entry name" value="Cyt_P450_sf"/>
</dbReference>
<keyword evidence="4" id="KW-0479">Metal-binding</keyword>
<name>E2Q8N1_STRCL</name>
<gene>
    <name evidence="8" type="ORF">SCLAV_2446</name>
</gene>
<evidence type="ECO:0000256" key="6">
    <source>
        <dbReference type="ARBA" id="ARBA00023004"/>
    </source>
</evidence>
<evidence type="ECO:0000256" key="5">
    <source>
        <dbReference type="ARBA" id="ARBA00023002"/>
    </source>
</evidence>
<keyword evidence="6" id="KW-0408">Iron</keyword>
<dbReference type="eggNOG" id="COG2124">
    <property type="taxonomic scope" value="Bacteria"/>
</dbReference>
<dbReference type="AlphaFoldDB" id="E2Q8N1"/>
<keyword evidence="9" id="KW-1185">Reference proteome</keyword>
<dbReference type="Gene3D" id="1.10.630.10">
    <property type="entry name" value="Cytochrome P450"/>
    <property type="match status" value="1"/>
</dbReference>
<evidence type="ECO:0000256" key="3">
    <source>
        <dbReference type="ARBA" id="ARBA00022617"/>
    </source>
</evidence>
<dbReference type="SUPFAM" id="SSF48264">
    <property type="entry name" value="Cytochrome P450"/>
    <property type="match status" value="1"/>
</dbReference>
<dbReference type="GO" id="GO:0004497">
    <property type="term" value="F:monooxygenase activity"/>
    <property type="evidence" value="ECO:0007669"/>
    <property type="project" value="UniProtKB-KW"/>
</dbReference>
<dbReference type="Proteomes" id="UP000002357">
    <property type="component" value="Chromosome"/>
</dbReference>
<comment type="cofactor">
    <cofactor evidence="1">
        <name>heme</name>
        <dbReference type="ChEBI" id="CHEBI:30413"/>
    </cofactor>
</comment>
<dbReference type="EMBL" id="CM000913">
    <property type="protein sequence ID" value="EFG07519.1"/>
    <property type="molecule type" value="Genomic_DNA"/>
</dbReference>
<dbReference type="InterPro" id="IPR001128">
    <property type="entry name" value="Cyt_P450"/>
</dbReference>
<dbReference type="STRING" id="1901.BB341_16220"/>
<evidence type="ECO:0000313" key="9">
    <source>
        <dbReference type="Proteomes" id="UP000002357"/>
    </source>
</evidence>
<keyword evidence="7" id="KW-0503">Monooxygenase</keyword>
<organism evidence="8 9">
    <name type="scientific">Streptomyces clavuligerus</name>
    <dbReference type="NCBI Taxonomy" id="1901"/>
    <lineage>
        <taxon>Bacteria</taxon>
        <taxon>Bacillati</taxon>
        <taxon>Actinomycetota</taxon>
        <taxon>Actinomycetes</taxon>
        <taxon>Kitasatosporales</taxon>
        <taxon>Streptomycetaceae</taxon>
        <taxon>Streptomyces</taxon>
    </lineage>
</organism>
<dbReference type="GO" id="GO:0020037">
    <property type="term" value="F:heme binding"/>
    <property type="evidence" value="ECO:0007669"/>
    <property type="project" value="InterPro"/>
</dbReference>
<dbReference type="PANTHER" id="PTHR46696">
    <property type="entry name" value="P450, PUTATIVE (EUROFUNG)-RELATED"/>
    <property type="match status" value="1"/>
</dbReference>
<evidence type="ECO:0000256" key="1">
    <source>
        <dbReference type="ARBA" id="ARBA00001971"/>
    </source>
</evidence>
<dbReference type="PANTHER" id="PTHR46696:SF5">
    <property type="entry name" value="CYTOCHROME P450 BJ-1"/>
    <property type="match status" value="1"/>
</dbReference>
<dbReference type="PRINTS" id="PR00359">
    <property type="entry name" value="BP450"/>
</dbReference>